<name>A0A7G5GNH3_9BACT</name>
<keyword evidence="3" id="KW-1185">Reference proteome</keyword>
<dbReference type="RefSeq" id="WP_182457532.1">
    <property type="nucleotide sequence ID" value="NZ_CP059732.1"/>
</dbReference>
<evidence type="ECO:0000256" key="1">
    <source>
        <dbReference type="SAM" id="Phobius"/>
    </source>
</evidence>
<keyword evidence="1" id="KW-0812">Transmembrane</keyword>
<dbReference type="KEGG" id="sfol:H3H32_20645"/>
<protein>
    <submittedName>
        <fullName evidence="2">DUF1440 domain-containing protein</fullName>
    </submittedName>
</protein>
<accession>A0A7G5GNH3</accession>
<dbReference type="EMBL" id="CP059732">
    <property type="protein sequence ID" value="QMW00415.1"/>
    <property type="molecule type" value="Genomic_DNA"/>
</dbReference>
<gene>
    <name evidence="2" type="ORF">H3H32_20645</name>
</gene>
<evidence type="ECO:0000313" key="2">
    <source>
        <dbReference type="EMBL" id="QMW00415.1"/>
    </source>
</evidence>
<reference evidence="2 3" key="1">
    <citation type="submission" date="2020-07" db="EMBL/GenBank/DDBJ databases">
        <title>Spirosoma foliorum sp. nov., isolated from the leaves on the Nejang mountain Korea, Republic of.</title>
        <authorList>
            <person name="Ho H."/>
            <person name="Lee Y.-J."/>
            <person name="Nurcahyanto D.-A."/>
            <person name="Kim S.-G."/>
        </authorList>
    </citation>
    <scope>NUCLEOTIDE SEQUENCE [LARGE SCALE GENOMIC DNA]</scope>
    <source>
        <strain evidence="2 3">PL0136</strain>
    </source>
</reference>
<feature type="transmembrane region" description="Helical" evidence="1">
    <location>
        <begin position="126"/>
        <end position="145"/>
    </location>
</feature>
<feature type="transmembrane region" description="Helical" evidence="1">
    <location>
        <begin position="58"/>
        <end position="80"/>
    </location>
</feature>
<organism evidence="2 3">
    <name type="scientific">Spirosoma foliorum</name>
    <dbReference type="NCBI Taxonomy" id="2710596"/>
    <lineage>
        <taxon>Bacteria</taxon>
        <taxon>Pseudomonadati</taxon>
        <taxon>Bacteroidota</taxon>
        <taxon>Cytophagia</taxon>
        <taxon>Cytophagales</taxon>
        <taxon>Cytophagaceae</taxon>
        <taxon>Spirosoma</taxon>
    </lineage>
</organism>
<dbReference type="Proteomes" id="UP000515369">
    <property type="component" value="Chromosome"/>
</dbReference>
<keyword evidence="1" id="KW-0472">Membrane</keyword>
<sequence length="152" mass="16405">MKTPARTIVQAGLVAGILDAIAAMVMTIIRGGKDPSAVWRYVASGVFGPEALTGGVPMVLWGLAFHFFIALTCAAFYFLIYPQLQRFITSPVAIGLLYGILIWLVMNRVVLPLSRVPSAPFDLSKAAIGMAIIMIMVGLPISLIVNRHYSGR</sequence>
<dbReference type="AlphaFoldDB" id="A0A7G5GNH3"/>
<proteinExistence type="predicted"/>
<feature type="transmembrane region" description="Helical" evidence="1">
    <location>
        <begin position="87"/>
        <end position="106"/>
    </location>
</feature>
<evidence type="ECO:0000313" key="3">
    <source>
        <dbReference type="Proteomes" id="UP000515369"/>
    </source>
</evidence>
<keyword evidence="1" id="KW-1133">Transmembrane helix</keyword>
<feature type="transmembrane region" description="Helical" evidence="1">
    <location>
        <begin position="7"/>
        <end position="29"/>
    </location>
</feature>